<dbReference type="InParanoid" id="A0A5C3NNF0"/>
<proteinExistence type="predicted"/>
<feature type="non-terminal residue" evidence="1">
    <location>
        <position position="494"/>
    </location>
</feature>
<dbReference type="Proteomes" id="UP000308197">
    <property type="component" value="Unassembled WGS sequence"/>
</dbReference>
<sequence>MRKGIEKAKLRPLTFRLKQKGVYTSQARGLARLLVGAGCAQSKVGTMIQLFGRSLGLSIPERMSRRTVRRVFYEAEIARRIQLGYELKQGSSFTISGDATTDRHVNYEARFALVRAPAHYTPSTSSSDSILVPQNRFVGVESSVDHTSETQLAGWHGAFHGAAEAFNSSPLAKRDGALLDVLQLAVKLKGVGGDHAADQLKTARMLAAWKTDMTCTLLGREHLGYGSQPTADMLRLIEDTTAASVRAVGGSTSWAIMSAEERSTVYVDQLNRAISQVGKELYEALPSQERRPLDLFLRLGCAMHKDLNSVKGGAAAMANAWADLDAPPPILLANKDNASTLQDVDLETLSTASLLLTDTLSPAEMRALESSTRGGVKLCSLAGAIFNNKDDKKGQHDTYVYYFEHYLKRRCARFPDTSNTRYQSYCDAAAELLINREHYIRFLELVRDHKVQPGFTNIEQNVYNGLQDPSTLSELAILAVYAQAVTHPYMRTAR</sequence>
<organism evidence="1 2">
    <name type="scientific">Polyporus arcularius HHB13444</name>
    <dbReference type="NCBI Taxonomy" id="1314778"/>
    <lineage>
        <taxon>Eukaryota</taxon>
        <taxon>Fungi</taxon>
        <taxon>Dikarya</taxon>
        <taxon>Basidiomycota</taxon>
        <taxon>Agaricomycotina</taxon>
        <taxon>Agaricomycetes</taxon>
        <taxon>Polyporales</taxon>
        <taxon>Polyporaceae</taxon>
        <taxon>Polyporus</taxon>
    </lineage>
</organism>
<accession>A0A5C3NNF0</accession>
<name>A0A5C3NNF0_9APHY</name>
<evidence type="ECO:0000313" key="1">
    <source>
        <dbReference type="EMBL" id="TFK77818.1"/>
    </source>
</evidence>
<protein>
    <submittedName>
        <fullName evidence="1">Uncharacterized protein</fullName>
    </submittedName>
</protein>
<dbReference type="EMBL" id="ML213115">
    <property type="protein sequence ID" value="TFK77818.1"/>
    <property type="molecule type" value="Genomic_DNA"/>
</dbReference>
<evidence type="ECO:0000313" key="2">
    <source>
        <dbReference type="Proteomes" id="UP000308197"/>
    </source>
</evidence>
<dbReference type="STRING" id="1314778.A0A5C3NNF0"/>
<gene>
    <name evidence="1" type="ORF">K466DRAFT_607657</name>
</gene>
<dbReference type="AlphaFoldDB" id="A0A5C3NNF0"/>
<keyword evidence="2" id="KW-1185">Reference proteome</keyword>
<reference evidence="1 2" key="1">
    <citation type="journal article" date="2019" name="Nat. Ecol. Evol.">
        <title>Megaphylogeny resolves global patterns of mushroom evolution.</title>
        <authorList>
            <person name="Varga T."/>
            <person name="Krizsan K."/>
            <person name="Foldi C."/>
            <person name="Dima B."/>
            <person name="Sanchez-Garcia M."/>
            <person name="Sanchez-Ramirez S."/>
            <person name="Szollosi G.J."/>
            <person name="Szarkandi J.G."/>
            <person name="Papp V."/>
            <person name="Albert L."/>
            <person name="Andreopoulos W."/>
            <person name="Angelini C."/>
            <person name="Antonin V."/>
            <person name="Barry K.W."/>
            <person name="Bougher N.L."/>
            <person name="Buchanan P."/>
            <person name="Buyck B."/>
            <person name="Bense V."/>
            <person name="Catcheside P."/>
            <person name="Chovatia M."/>
            <person name="Cooper J."/>
            <person name="Damon W."/>
            <person name="Desjardin D."/>
            <person name="Finy P."/>
            <person name="Geml J."/>
            <person name="Haridas S."/>
            <person name="Hughes K."/>
            <person name="Justo A."/>
            <person name="Karasinski D."/>
            <person name="Kautmanova I."/>
            <person name="Kiss B."/>
            <person name="Kocsube S."/>
            <person name="Kotiranta H."/>
            <person name="LaButti K.M."/>
            <person name="Lechner B.E."/>
            <person name="Liimatainen K."/>
            <person name="Lipzen A."/>
            <person name="Lukacs Z."/>
            <person name="Mihaltcheva S."/>
            <person name="Morgado L.N."/>
            <person name="Niskanen T."/>
            <person name="Noordeloos M.E."/>
            <person name="Ohm R.A."/>
            <person name="Ortiz-Santana B."/>
            <person name="Ovrebo C."/>
            <person name="Racz N."/>
            <person name="Riley R."/>
            <person name="Savchenko A."/>
            <person name="Shiryaev A."/>
            <person name="Soop K."/>
            <person name="Spirin V."/>
            <person name="Szebenyi C."/>
            <person name="Tomsovsky M."/>
            <person name="Tulloss R.E."/>
            <person name="Uehling J."/>
            <person name="Grigoriev I.V."/>
            <person name="Vagvolgyi C."/>
            <person name="Papp T."/>
            <person name="Martin F.M."/>
            <person name="Miettinen O."/>
            <person name="Hibbett D.S."/>
            <person name="Nagy L.G."/>
        </authorList>
    </citation>
    <scope>NUCLEOTIDE SEQUENCE [LARGE SCALE GENOMIC DNA]</scope>
    <source>
        <strain evidence="1 2">HHB13444</strain>
    </source>
</reference>